<reference evidence="1 2" key="1">
    <citation type="journal article" date="2021" name="Elife">
        <title>Chloroplast acquisition without the gene transfer in kleptoplastic sea slugs, Plakobranchus ocellatus.</title>
        <authorList>
            <person name="Maeda T."/>
            <person name="Takahashi S."/>
            <person name="Yoshida T."/>
            <person name="Shimamura S."/>
            <person name="Takaki Y."/>
            <person name="Nagai Y."/>
            <person name="Toyoda A."/>
            <person name="Suzuki Y."/>
            <person name="Arimoto A."/>
            <person name="Ishii H."/>
            <person name="Satoh N."/>
            <person name="Nishiyama T."/>
            <person name="Hasebe M."/>
            <person name="Maruyama T."/>
            <person name="Minagawa J."/>
            <person name="Obokata J."/>
            <person name="Shigenobu S."/>
        </authorList>
    </citation>
    <scope>NUCLEOTIDE SEQUENCE [LARGE SCALE GENOMIC DNA]</scope>
</reference>
<organism evidence="1 2">
    <name type="scientific">Elysia marginata</name>
    <dbReference type="NCBI Taxonomy" id="1093978"/>
    <lineage>
        <taxon>Eukaryota</taxon>
        <taxon>Metazoa</taxon>
        <taxon>Spiralia</taxon>
        <taxon>Lophotrochozoa</taxon>
        <taxon>Mollusca</taxon>
        <taxon>Gastropoda</taxon>
        <taxon>Heterobranchia</taxon>
        <taxon>Euthyneura</taxon>
        <taxon>Panpulmonata</taxon>
        <taxon>Sacoglossa</taxon>
        <taxon>Placobranchoidea</taxon>
        <taxon>Plakobranchidae</taxon>
        <taxon>Elysia</taxon>
    </lineage>
</organism>
<protein>
    <submittedName>
        <fullName evidence="1">Uncharacterized protein</fullName>
    </submittedName>
</protein>
<evidence type="ECO:0000313" key="2">
    <source>
        <dbReference type="Proteomes" id="UP000762676"/>
    </source>
</evidence>
<accession>A0AAV4FGW7</accession>
<comment type="caution">
    <text evidence="1">The sequence shown here is derived from an EMBL/GenBank/DDBJ whole genome shotgun (WGS) entry which is preliminary data.</text>
</comment>
<proteinExistence type="predicted"/>
<dbReference type="EMBL" id="BMAT01004382">
    <property type="protein sequence ID" value="GFR72482.1"/>
    <property type="molecule type" value="Genomic_DNA"/>
</dbReference>
<dbReference type="AlphaFoldDB" id="A0AAV4FGW7"/>
<evidence type="ECO:0000313" key="1">
    <source>
        <dbReference type="EMBL" id="GFR72482.1"/>
    </source>
</evidence>
<gene>
    <name evidence="1" type="ORF">ElyMa_002114700</name>
</gene>
<keyword evidence="2" id="KW-1185">Reference proteome</keyword>
<dbReference type="Proteomes" id="UP000762676">
    <property type="component" value="Unassembled WGS sequence"/>
</dbReference>
<sequence length="92" mass="10075">MPLKTKRTINSRDWRTLEPTTLLSGVYDAFTTPINSNNNIESADLLHAGLQKPLVQHLPLQTRTISQRPDLCSGCLQHCLGMICAVAASSTV</sequence>
<name>A0AAV4FGW7_9GAST</name>